<evidence type="ECO:0000313" key="7">
    <source>
        <dbReference type="EMBL" id="GLD61863.1"/>
    </source>
</evidence>
<keyword evidence="2 4" id="KW-0732">Signal</keyword>
<keyword evidence="1" id="KW-0433">Leucine-rich repeat</keyword>
<comment type="caution">
    <text evidence="7">The sequence shown here is derived from an EMBL/GenBank/DDBJ whole genome shotgun (WGS) entry which is preliminary data.</text>
</comment>
<dbReference type="SMART" id="SM00369">
    <property type="entry name" value="LRR_TYP"/>
    <property type="match status" value="4"/>
</dbReference>
<proteinExistence type="predicted"/>
<keyword evidence="3" id="KW-0677">Repeat</keyword>
<dbReference type="Pfam" id="PF13855">
    <property type="entry name" value="LRR_8"/>
    <property type="match status" value="1"/>
</dbReference>
<evidence type="ECO:0000256" key="4">
    <source>
        <dbReference type="SAM" id="SignalP"/>
    </source>
</evidence>
<dbReference type="SMART" id="SM00082">
    <property type="entry name" value="LRRCT"/>
    <property type="match status" value="1"/>
</dbReference>
<feature type="domain" description="LRRNT" evidence="5">
    <location>
        <begin position="38"/>
        <end position="71"/>
    </location>
</feature>
<evidence type="ECO:0000256" key="3">
    <source>
        <dbReference type="ARBA" id="ARBA00022737"/>
    </source>
</evidence>
<dbReference type="InterPro" id="IPR001611">
    <property type="entry name" value="Leu-rich_rpt"/>
</dbReference>
<gene>
    <name evidence="7" type="ORF">AKAME5_001363600</name>
</gene>
<dbReference type="InterPro" id="IPR050541">
    <property type="entry name" value="LRR_TM_domain-containing"/>
</dbReference>
<protein>
    <submittedName>
        <fullName evidence="7">Matrix-remodeling-associated protein 5-like protein</fullName>
    </submittedName>
</protein>
<dbReference type="InterPro" id="IPR000372">
    <property type="entry name" value="LRRNT"/>
</dbReference>
<dbReference type="PANTHER" id="PTHR24369">
    <property type="entry name" value="ANTIGEN BSP, PUTATIVE-RELATED"/>
    <property type="match status" value="1"/>
</dbReference>
<dbReference type="AlphaFoldDB" id="A0AAD3RAI3"/>
<dbReference type="InterPro" id="IPR032675">
    <property type="entry name" value="LRR_dom_sf"/>
</dbReference>
<dbReference type="InterPro" id="IPR003591">
    <property type="entry name" value="Leu-rich_rpt_typical-subtyp"/>
</dbReference>
<evidence type="ECO:0000313" key="8">
    <source>
        <dbReference type="Proteomes" id="UP001279410"/>
    </source>
</evidence>
<keyword evidence="8" id="KW-1185">Reference proteome</keyword>
<feature type="signal peptide" evidence="4">
    <location>
        <begin position="1"/>
        <end position="35"/>
    </location>
</feature>
<dbReference type="Gene3D" id="3.80.10.10">
    <property type="entry name" value="Ribonuclease Inhibitor"/>
    <property type="match status" value="2"/>
</dbReference>
<sequence>MALWWCAKIFCRLAAAWFPLLFSSLLWQTICPVYAVPSCPRTCSCPGVKEVHCTFRHLTNIPKTFPKDTERLNLGYNSLTESVRWVTTTTVLMLHGMRVVHPGAFGWVKWILKLSYNKLTSVTPGLFEGLVGLIRLHLDHNHIDFIEPYSFSGLTSLKLLQLEGNLLKEIHPHTFITVSLLGNFWTSGLKHLHLSDNLLEQLPAAALKTAPRLELLSLHGNPWTCDCQLHWLIEWSSTHEGVIKCKKERGSSETCPQCSSPQPLNGTLLLGLTPDKLTCERPALRSPLKQWDNPAYAESEAEPDIPYTRDFEKPLGHLTFVLSDSHGNNAHVACDVRHPELPRPLAGLHTIIIIITTPSTLHGQVKSRFLIQGKALGHTLCPPIEPGLSSTPGLQAQLSPTDQKSQLKQSNPHLQLLEQQKTPESHPLIPTCCIIVIKIITWTAEPK</sequence>
<evidence type="ECO:0000256" key="1">
    <source>
        <dbReference type="ARBA" id="ARBA00022614"/>
    </source>
</evidence>
<organism evidence="7 8">
    <name type="scientific">Lates japonicus</name>
    <name type="common">Japanese lates</name>
    <dbReference type="NCBI Taxonomy" id="270547"/>
    <lineage>
        <taxon>Eukaryota</taxon>
        <taxon>Metazoa</taxon>
        <taxon>Chordata</taxon>
        <taxon>Craniata</taxon>
        <taxon>Vertebrata</taxon>
        <taxon>Euteleostomi</taxon>
        <taxon>Actinopterygii</taxon>
        <taxon>Neopterygii</taxon>
        <taxon>Teleostei</taxon>
        <taxon>Neoteleostei</taxon>
        <taxon>Acanthomorphata</taxon>
        <taxon>Carangaria</taxon>
        <taxon>Carangaria incertae sedis</taxon>
        <taxon>Centropomidae</taxon>
        <taxon>Lates</taxon>
    </lineage>
</organism>
<dbReference type="Proteomes" id="UP001279410">
    <property type="component" value="Unassembled WGS sequence"/>
</dbReference>
<accession>A0AAD3RAI3</accession>
<feature type="domain" description="LRRCT" evidence="6">
    <location>
        <begin position="221"/>
        <end position="280"/>
    </location>
</feature>
<evidence type="ECO:0000259" key="6">
    <source>
        <dbReference type="SMART" id="SM00082"/>
    </source>
</evidence>
<dbReference type="EMBL" id="BRZM01000049">
    <property type="protein sequence ID" value="GLD61863.1"/>
    <property type="molecule type" value="Genomic_DNA"/>
</dbReference>
<evidence type="ECO:0000256" key="2">
    <source>
        <dbReference type="ARBA" id="ARBA00022729"/>
    </source>
</evidence>
<feature type="chain" id="PRO_5042037429" evidence="4">
    <location>
        <begin position="36"/>
        <end position="447"/>
    </location>
</feature>
<reference evidence="7" key="1">
    <citation type="submission" date="2022-08" db="EMBL/GenBank/DDBJ databases">
        <title>Genome sequencing of akame (Lates japonicus).</title>
        <authorList>
            <person name="Hashiguchi Y."/>
            <person name="Takahashi H."/>
        </authorList>
    </citation>
    <scope>NUCLEOTIDE SEQUENCE</scope>
    <source>
        <strain evidence="7">Kochi</strain>
    </source>
</reference>
<dbReference type="PANTHER" id="PTHR24369:SF163">
    <property type="entry name" value="MATRIX-REMODELING-ASSOCIATED PROTEIN 5"/>
    <property type="match status" value="1"/>
</dbReference>
<dbReference type="SUPFAM" id="SSF52058">
    <property type="entry name" value="L domain-like"/>
    <property type="match status" value="1"/>
</dbReference>
<evidence type="ECO:0000259" key="5">
    <source>
        <dbReference type="SMART" id="SM00013"/>
    </source>
</evidence>
<dbReference type="SMART" id="SM00013">
    <property type="entry name" value="LRRNT"/>
    <property type="match status" value="1"/>
</dbReference>
<dbReference type="GO" id="GO:0005886">
    <property type="term" value="C:plasma membrane"/>
    <property type="evidence" value="ECO:0007669"/>
    <property type="project" value="TreeGrafter"/>
</dbReference>
<name>A0AAD3RAI3_LATJO</name>
<dbReference type="InterPro" id="IPR000483">
    <property type="entry name" value="Cys-rich_flank_reg_C"/>
</dbReference>